<accession>A0A7W5H0T0</accession>
<feature type="transmembrane region" description="Helical" evidence="8">
    <location>
        <begin position="117"/>
        <end position="132"/>
    </location>
</feature>
<evidence type="ECO:0000256" key="3">
    <source>
        <dbReference type="ARBA" id="ARBA00022692"/>
    </source>
</evidence>
<keyword evidence="5 8" id="KW-0472">Membrane</keyword>
<comment type="caution">
    <text evidence="11">The sequence shown here is derived from an EMBL/GenBank/DDBJ whole genome shotgun (WGS) entry which is preliminary data.</text>
</comment>
<dbReference type="InterPro" id="IPR054321">
    <property type="entry name" value="PspC-rel_TM"/>
</dbReference>
<organism evidence="11 12">
    <name type="scientific">Microbacter margulisiae</name>
    <dbReference type="NCBI Taxonomy" id="1350067"/>
    <lineage>
        <taxon>Bacteria</taxon>
        <taxon>Pseudomonadati</taxon>
        <taxon>Bacteroidota</taxon>
        <taxon>Bacteroidia</taxon>
        <taxon>Bacteroidales</taxon>
        <taxon>Porphyromonadaceae</taxon>
        <taxon>Microbacter</taxon>
    </lineage>
</organism>
<dbReference type="InterPro" id="IPR007168">
    <property type="entry name" value="Phageshock_PspC_N"/>
</dbReference>
<gene>
    <name evidence="11" type="ORF">FHX64_000047</name>
</gene>
<comment type="subcellular location">
    <subcellularLocation>
        <location evidence="1">Cell membrane</location>
        <topology evidence="1">Single-pass membrane protein</topology>
    </subcellularLocation>
</comment>
<sequence>MKKTVSINLNGSVFQIDEDAYIELRDYLNAVLAHLSGESEQKEIMSDIEARIAELFTERIHRVGQVVTIEMVDEIIQIMGRPSDYGEESEEKPESSTFEYQQTHKTSRRLYRDPEKAFLAGILSGFAIYLNIDVVWLRIIFVILVLLGVGTIIPIYLVLWLVIPKAETTAQRLEMHGIDVTVENLKAEANKIKERFESYVSSESIDKKKEQIKSEAQRVKENVGNFARSNEVHDAANRIGHVFQAILKAIFAIIAGVVGFAGAVIVIALLIILIVALAAPSWLVVNVPDQLHNIIVWSSTGNLSLLLFALLLFIGIPVYMLFYTAIKVISGENHLSTTAKWVTFLIWLAGFFLLISIGTKIFLVHGWCWM</sequence>
<dbReference type="Proteomes" id="UP000544222">
    <property type="component" value="Unassembled WGS sequence"/>
</dbReference>
<dbReference type="InterPro" id="IPR052027">
    <property type="entry name" value="PspC"/>
</dbReference>
<dbReference type="RefSeq" id="WP_183411837.1">
    <property type="nucleotide sequence ID" value="NZ_JACHYB010000001.1"/>
</dbReference>
<feature type="coiled-coil region" evidence="6">
    <location>
        <begin position="182"/>
        <end position="222"/>
    </location>
</feature>
<feature type="transmembrane region" description="Helical" evidence="8">
    <location>
        <begin position="138"/>
        <end position="163"/>
    </location>
</feature>
<keyword evidence="2" id="KW-1003">Cell membrane</keyword>
<evidence type="ECO:0000313" key="11">
    <source>
        <dbReference type="EMBL" id="MBB3185884.1"/>
    </source>
</evidence>
<protein>
    <submittedName>
        <fullName evidence="11">Phage shock protein PspC (Stress-responsive transcriptional regulator)</fullName>
    </submittedName>
</protein>
<dbReference type="Pfam" id="PF22571">
    <property type="entry name" value="LiaI-LiaF-TM_PspC"/>
    <property type="match status" value="1"/>
</dbReference>
<evidence type="ECO:0000256" key="8">
    <source>
        <dbReference type="SAM" id="Phobius"/>
    </source>
</evidence>
<evidence type="ECO:0000256" key="6">
    <source>
        <dbReference type="SAM" id="Coils"/>
    </source>
</evidence>
<feature type="transmembrane region" description="Helical" evidence="8">
    <location>
        <begin position="250"/>
        <end position="283"/>
    </location>
</feature>
<feature type="region of interest" description="Disordered" evidence="7">
    <location>
        <begin position="83"/>
        <end position="107"/>
    </location>
</feature>
<proteinExistence type="predicted"/>
<dbReference type="Pfam" id="PF04024">
    <property type="entry name" value="PspC"/>
    <property type="match status" value="1"/>
</dbReference>
<evidence type="ECO:0000259" key="10">
    <source>
        <dbReference type="Pfam" id="PF22571"/>
    </source>
</evidence>
<evidence type="ECO:0000256" key="7">
    <source>
        <dbReference type="SAM" id="MobiDB-lite"/>
    </source>
</evidence>
<keyword evidence="4 8" id="KW-1133">Transmembrane helix</keyword>
<feature type="transmembrane region" description="Helical" evidence="8">
    <location>
        <begin position="303"/>
        <end position="323"/>
    </location>
</feature>
<keyword evidence="3 8" id="KW-0812">Transmembrane</keyword>
<feature type="domain" description="PspC-related transmembrane region" evidence="10">
    <location>
        <begin position="227"/>
        <end position="362"/>
    </location>
</feature>
<dbReference type="AlphaFoldDB" id="A0A7W5H0T0"/>
<evidence type="ECO:0000256" key="2">
    <source>
        <dbReference type="ARBA" id="ARBA00022475"/>
    </source>
</evidence>
<evidence type="ECO:0000256" key="5">
    <source>
        <dbReference type="ARBA" id="ARBA00023136"/>
    </source>
</evidence>
<keyword evidence="6" id="KW-0175">Coiled coil</keyword>
<feature type="domain" description="Phage shock protein PspC N-terminal" evidence="9">
    <location>
        <begin position="108"/>
        <end position="166"/>
    </location>
</feature>
<feature type="compositionally biased region" description="Polar residues" evidence="7">
    <location>
        <begin position="95"/>
        <end position="104"/>
    </location>
</feature>
<dbReference type="GO" id="GO:0005886">
    <property type="term" value="C:plasma membrane"/>
    <property type="evidence" value="ECO:0007669"/>
    <property type="project" value="UniProtKB-SubCell"/>
</dbReference>
<evidence type="ECO:0000256" key="1">
    <source>
        <dbReference type="ARBA" id="ARBA00004162"/>
    </source>
</evidence>
<reference evidence="11 12" key="1">
    <citation type="submission" date="2020-08" db="EMBL/GenBank/DDBJ databases">
        <title>Genomic Encyclopedia of Type Strains, Phase IV (KMG-IV): sequencing the most valuable type-strain genomes for metagenomic binning, comparative biology and taxonomic classification.</title>
        <authorList>
            <person name="Goeker M."/>
        </authorList>
    </citation>
    <scope>NUCLEOTIDE SEQUENCE [LARGE SCALE GENOMIC DNA]</scope>
    <source>
        <strain evidence="11 12">DSM 27471</strain>
    </source>
</reference>
<dbReference type="EMBL" id="JACHYB010000001">
    <property type="protein sequence ID" value="MBB3185884.1"/>
    <property type="molecule type" value="Genomic_DNA"/>
</dbReference>
<dbReference type="PANTHER" id="PTHR33885">
    <property type="entry name" value="PHAGE SHOCK PROTEIN C"/>
    <property type="match status" value="1"/>
</dbReference>
<dbReference type="PANTHER" id="PTHR33885:SF3">
    <property type="entry name" value="PHAGE SHOCK PROTEIN C"/>
    <property type="match status" value="1"/>
</dbReference>
<keyword evidence="12" id="KW-1185">Reference proteome</keyword>
<evidence type="ECO:0000259" key="9">
    <source>
        <dbReference type="Pfam" id="PF04024"/>
    </source>
</evidence>
<evidence type="ECO:0000313" key="12">
    <source>
        <dbReference type="Proteomes" id="UP000544222"/>
    </source>
</evidence>
<name>A0A7W5H0T0_9PORP</name>
<evidence type="ECO:0000256" key="4">
    <source>
        <dbReference type="ARBA" id="ARBA00022989"/>
    </source>
</evidence>
<feature type="transmembrane region" description="Helical" evidence="8">
    <location>
        <begin position="344"/>
        <end position="367"/>
    </location>
</feature>